<dbReference type="AlphaFoldDB" id="A0A9X2IV58"/>
<comment type="caution">
    <text evidence="1">The sequence shown here is derived from an EMBL/GenBank/DDBJ whole genome shotgun (WGS) entry which is preliminary data.</text>
</comment>
<evidence type="ECO:0000313" key="2">
    <source>
        <dbReference type="Proteomes" id="UP001155240"/>
    </source>
</evidence>
<feature type="non-terminal residue" evidence="1">
    <location>
        <position position="1"/>
    </location>
</feature>
<reference evidence="1" key="1">
    <citation type="submission" date="2022-06" db="EMBL/GenBank/DDBJ databases">
        <title>Whole genome shotgun sequencing (WGS) of Rathayibacter sp. ZW T2_19, isolated from stored onions (Allium cepa).</title>
        <authorList>
            <person name="Stoll D.A."/>
            <person name="Huch M."/>
        </authorList>
    </citation>
    <scope>NUCLEOTIDE SEQUENCE</scope>
    <source>
        <strain evidence="1">ZW T2_19</strain>
    </source>
</reference>
<evidence type="ECO:0000313" key="1">
    <source>
        <dbReference type="EMBL" id="MCM6764173.1"/>
    </source>
</evidence>
<dbReference type="Proteomes" id="UP001155240">
    <property type="component" value="Unassembled WGS sequence"/>
</dbReference>
<gene>
    <name evidence="1" type="ORF">NB037_17295</name>
</gene>
<name>A0A9X2IV58_9MICO</name>
<sequence>SASAAALERVRGTQPVIDAWSAALESAIGVARISPFVRRHRGELERQSALLASLDLATRNLRIVARRTDFLIGDGVPRPELAEAVAAFGPGIALLGRCVSDASMTALARQDLVLLATTLDPQRMIPDARLAEKTLLVILRPLAVDLLTATGMDAASARAALPELV</sequence>
<organism evidence="1 2">
    <name type="scientific">Rathayibacter rubneri</name>
    <dbReference type="NCBI Taxonomy" id="2950106"/>
    <lineage>
        <taxon>Bacteria</taxon>
        <taxon>Bacillati</taxon>
        <taxon>Actinomycetota</taxon>
        <taxon>Actinomycetes</taxon>
        <taxon>Micrococcales</taxon>
        <taxon>Microbacteriaceae</taxon>
        <taxon>Rathayibacter</taxon>
    </lineage>
</organism>
<proteinExistence type="predicted"/>
<protein>
    <submittedName>
        <fullName evidence="1">FUSC family protein</fullName>
    </submittedName>
</protein>
<keyword evidence="2" id="KW-1185">Reference proteome</keyword>
<dbReference type="EMBL" id="JAMRYM010000118">
    <property type="protein sequence ID" value="MCM6764173.1"/>
    <property type="molecule type" value="Genomic_DNA"/>
</dbReference>
<accession>A0A9X2IV58</accession>